<proteinExistence type="predicted"/>
<name>A0A1H3MEH3_9BURK</name>
<dbReference type="GeneID" id="94694292"/>
<evidence type="ECO:0000256" key="1">
    <source>
        <dbReference type="ARBA" id="ARBA00022729"/>
    </source>
</evidence>
<sequence>MRKNMPELRVLGTSVTLTEAMRRRAEQDLGLRIRFEVLDGFDAQRQAVMRQDSFDLYDQWFHSLDCLWPTGALQPIDIGRLAHWDEVNALPKTGRITPQAALGAGCNPAMRLYVQADGTLGGTPASRISMLPLTHNADSFVYLPAAVPDLFAQTEESWSWLLSPACRGRAALQADAAIGALDAALALQAGGDMRFGDISNLGLEEIDQMMALLLQRQESEQFRGFWGNYADAARLMIDAGVAIQSHWSPAIAHYRAAGLDYRLACPREGYRAWYGGLGISSQARGETLDAAYRYLNWWQSGWPGAAMARQGYYISNPLRSREHLRASEWDYWYAGLPAAEDLRGTDGQVVIPRGSVRDGGSYEQRLGHIAVWNTVMDEHNYLVRQWATLLRRARPL</sequence>
<dbReference type="Proteomes" id="UP000183417">
    <property type="component" value="Unassembled WGS sequence"/>
</dbReference>
<dbReference type="Pfam" id="PF13416">
    <property type="entry name" value="SBP_bac_8"/>
    <property type="match status" value="1"/>
</dbReference>
<dbReference type="SUPFAM" id="SSF53850">
    <property type="entry name" value="Periplasmic binding protein-like II"/>
    <property type="match status" value="1"/>
</dbReference>
<dbReference type="PANTHER" id="PTHR30222">
    <property type="entry name" value="SPERMIDINE/PUTRESCINE-BINDING PERIPLASMIC PROTEIN"/>
    <property type="match status" value="1"/>
</dbReference>
<evidence type="ECO:0000313" key="2">
    <source>
        <dbReference type="EMBL" id="SDY74724.1"/>
    </source>
</evidence>
<reference evidence="2 3" key="1">
    <citation type="submission" date="2016-10" db="EMBL/GenBank/DDBJ databases">
        <authorList>
            <person name="de Groot N.N."/>
        </authorList>
    </citation>
    <scope>NUCLEOTIDE SEQUENCE [LARGE SCALE GENOMIC DNA]</scope>
    <source>
        <strain evidence="2 3">LMG 24775</strain>
    </source>
</reference>
<keyword evidence="1" id="KW-0732">Signal</keyword>
<accession>A0A1H3MEH3</accession>
<dbReference type="AlphaFoldDB" id="A0A1H3MEH3"/>
<dbReference type="RefSeq" id="WP_074921705.1">
    <property type="nucleotide sequence ID" value="NZ_CP141274.1"/>
</dbReference>
<dbReference type="EMBL" id="FNPE01000007">
    <property type="protein sequence ID" value="SDY74724.1"/>
    <property type="molecule type" value="Genomic_DNA"/>
</dbReference>
<dbReference type="Gene3D" id="3.40.190.10">
    <property type="entry name" value="Periplasmic binding protein-like II"/>
    <property type="match status" value="1"/>
</dbReference>
<dbReference type="InterPro" id="IPR006059">
    <property type="entry name" value="SBP"/>
</dbReference>
<protein>
    <submittedName>
        <fullName evidence="2">Putative spermidine/putrescine transport system substrate-binding protein</fullName>
    </submittedName>
</protein>
<gene>
    <name evidence="2" type="ORF">SAMN05421547_107225</name>
</gene>
<organism evidence="2 3">
    <name type="scientific">Delftia lacustris</name>
    <dbReference type="NCBI Taxonomy" id="558537"/>
    <lineage>
        <taxon>Bacteria</taxon>
        <taxon>Pseudomonadati</taxon>
        <taxon>Pseudomonadota</taxon>
        <taxon>Betaproteobacteria</taxon>
        <taxon>Burkholderiales</taxon>
        <taxon>Comamonadaceae</taxon>
        <taxon>Delftia</taxon>
    </lineage>
</organism>
<evidence type="ECO:0000313" key="3">
    <source>
        <dbReference type="Proteomes" id="UP000183417"/>
    </source>
</evidence>
<dbReference type="PANTHER" id="PTHR30222:SF17">
    <property type="entry name" value="SPERMIDINE_PUTRESCINE-BINDING PERIPLASMIC PROTEIN"/>
    <property type="match status" value="1"/>
</dbReference>